<evidence type="ECO:0000313" key="2">
    <source>
        <dbReference type="EMBL" id="ETM98920.1"/>
    </source>
</evidence>
<organism evidence="2 3">
    <name type="scientific">Phytophthora nicotianae (strain INRA-310)</name>
    <name type="common">Phytophthora parasitica</name>
    <dbReference type="NCBI Taxonomy" id="761204"/>
    <lineage>
        <taxon>Eukaryota</taxon>
        <taxon>Sar</taxon>
        <taxon>Stramenopiles</taxon>
        <taxon>Oomycota</taxon>
        <taxon>Peronosporomycetes</taxon>
        <taxon>Peronosporales</taxon>
        <taxon>Peronosporaceae</taxon>
        <taxon>Phytophthora</taxon>
    </lineage>
</organism>
<dbReference type="Proteomes" id="UP000018817">
    <property type="component" value="Unassembled WGS sequence"/>
</dbReference>
<feature type="compositionally biased region" description="Acidic residues" evidence="1">
    <location>
        <begin position="153"/>
        <end position="182"/>
    </location>
</feature>
<dbReference type="EMBL" id="KI669665">
    <property type="protein sequence ID" value="ETM98920.1"/>
    <property type="molecule type" value="Genomic_DNA"/>
</dbReference>
<evidence type="ECO:0000313" key="3">
    <source>
        <dbReference type="Proteomes" id="UP000018817"/>
    </source>
</evidence>
<dbReference type="RefSeq" id="XP_008915797.1">
    <property type="nucleotide sequence ID" value="XM_008917549.1"/>
</dbReference>
<gene>
    <name evidence="2" type="ORF">PPTG_19194</name>
</gene>
<dbReference type="GeneID" id="20187992"/>
<proteinExistence type="predicted"/>
<sequence>MTKQGAREPARPAQATGHWFCKRNPEDYVRSVHGFTRDPSSDEDYVDDPFTTIDDVANEEADMESDEEIADAAVPNEVDVEAKARHRLWRTRDVVTRHWAREVNLARLSPRPARVECVDAGVSAATTVKDDAPESVADDSNDSADPGTHESNVDEGDAVVDSNVDEDDANVEDGDAVVDSNVDEGHDENALNEGGETASGVGDFIREYVHAARTDAEEERDKRKKRPESQRRKHAPN</sequence>
<dbReference type="VEuPathDB" id="FungiDB:PPTG_19194"/>
<dbReference type="OMA" id="HWFCKRN"/>
<reference evidence="2 3" key="2">
    <citation type="submission" date="2013-11" db="EMBL/GenBank/DDBJ databases">
        <title>The Genome Sequence of Phytophthora parasitica INRA-310.</title>
        <authorList>
            <consortium name="The Broad Institute Genomics Platform"/>
            <person name="Russ C."/>
            <person name="Tyler B."/>
            <person name="Panabieres F."/>
            <person name="Shan W."/>
            <person name="Tripathy S."/>
            <person name="Grunwald N."/>
            <person name="Machado M."/>
            <person name="Johnson C.S."/>
            <person name="Arredondo F."/>
            <person name="Hong C."/>
            <person name="Coffey M."/>
            <person name="Young S.K."/>
            <person name="Zeng Q."/>
            <person name="Gargeya S."/>
            <person name="Fitzgerald M."/>
            <person name="Abouelleil A."/>
            <person name="Alvarado L."/>
            <person name="Chapman S.B."/>
            <person name="Gainer-Dewar J."/>
            <person name="Goldberg J."/>
            <person name="Griggs A."/>
            <person name="Gujja S."/>
            <person name="Hansen M."/>
            <person name="Howarth C."/>
            <person name="Imamovic A."/>
            <person name="Ireland A."/>
            <person name="Larimer J."/>
            <person name="McCowan C."/>
            <person name="Murphy C."/>
            <person name="Pearson M."/>
            <person name="Poon T.W."/>
            <person name="Priest M."/>
            <person name="Roberts A."/>
            <person name="Saif S."/>
            <person name="Shea T."/>
            <person name="Sykes S."/>
            <person name="Wortman J."/>
            <person name="Nusbaum C."/>
            <person name="Birren B."/>
        </authorList>
    </citation>
    <scope>NUCLEOTIDE SEQUENCE [LARGE SCALE GENOMIC DNA]</scope>
    <source>
        <strain evidence="2 3">INRA-310</strain>
    </source>
</reference>
<dbReference type="AlphaFoldDB" id="W2PE49"/>
<reference evidence="3" key="1">
    <citation type="submission" date="2011-12" db="EMBL/GenBank/DDBJ databases">
        <authorList>
            <consortium name="The Broad Institute Genome Sequencing Platform"/>
            <person name="Russ C."/>
            <person name="Tyler B."/>
            <person name="Panabieres F."/>
            <person name="Shan W."/>
            <person name="Tripathy S."/>
            <person name="Grunwald N."/>
            <person name="Machado M."/>
            <person name="Young S.K."/>
            <person name="Zeng Q."/>
            <person name="Gargeya S."/>
            <person name="Fitzgerald M."/>
            <person name="Haas B."/>
            <person name="Abouelleil A."/>
            <person name="Alvarado L."/>
            <person name="Arachchi H.M."/>
            <person name="Berlin A."/>
            <person name="Chapman S.B."/>
            <person name="Gearin G."/>
            <person name="Goldberg J."/>
            <person name="Griggs A."/>
            <person name="Gujja S."/>
            <person name="Hansen M."/>
            <person name="Heiman D."/>
            <person name="Howarth C."/>
            <person name="Larimer J."/>
            <person name="Lui A."/>
            <person name="MacDonald P.J.P."/>
            <person name="McCowen C."/>
            <person name="Montmayeur A."/>
            <person name="Murphy C."/>
            <person name="Neiman D."/>
            <person name="Pearson M."/>
            <person name="Priest M."/>
            <person name="Roberts A."/>
            <person name="Saif S."/>
            <person name="Shea T."/>
            <person name="Sisk P."/>
            <person name="Stolte C."/>
            <person name="Sykes S."/>
            <person name="Wortman J."/>
            <person name="Nusbaum C."/>
            <person name="Birren B."/>
        </authorList>
    </citation>
    <scope>NUCLEOTIDE SEQUENCE [LARGE SCALE GENOMIC DNA]</scope>
    <source>
        <strain evidence="3">INRA-310</strain>
    </source>
</reference>
<feature type="region of interest" description="Disordered" evidence="1">
    <location>
        <begin position="124"/>
        <end position="237"/>
    </location>
</feature>
<name>W2PE49_PHYN3</name>
<accession>W2PE49</accession>
<protein>
    <submittedName>
        <fullName evidence="2">Uncharacterized protein</fullName>
    </submittedName>
</protein>
<dbReference type="OrthoDB" id="90708at2759"/>
<evidence type="ECO:0000256" key="1">
    <source>
        <dbReference type="SAM" id="MobiDB-lite"/>
    </source>
</evidence>
<feature type="compositionally biased region" description="Basic and acidic residues" evidence="1">
    <location>
        <begin position="204"/>
        <end position="221"/>
    </location>
</feature>
<feature type="compositionally biased region" description="Basic residues" evidence="1">
    <location>
        <begin position="222"/>
        <end position="237"/>
    </location>
</feature>